<accession>A0A9K3PIC0</accession>
<evidence type="ECO:0000256" key="1">
    <source>
        <dbReference type="SAM" id="MobiDB-lite"/>
    </source>
</evidence>
<dbReference type="AlphaFoldDB" id="A0A9K3PIC0"/>
<reference evidence="2" key="2">
    <citation type="submission" date="2021-04" db="EMBL/GenBank/DDBJ databases">
        <authorList>
            <person name="Podell S."/>
        </authorList>
    </citation>
    <scope>NUCLEOTIDE SEQUENCE</scope>
    <source>
        <strain evidence="2">Hildebrandi</strain>
    </source>
</reference>
<dbReference type="Proteomes" id="UP000693970">
    <property type="component" value="Unassembled WGS sequence"/>
</dbReference>
<protein>
    <submittedName>
        <fullName evidence="2">Uncharacterized protein</fullName>
    </submittedName>
</protein>
<gene>
    <name evidence="2" type="ORF">IV203_016566</name>
</gene>
<evidence type="ECO:0000313" key="3">
    <source>
        <dbReference type="Proteomes" id="UP000693970"/>
    </source>
</evidence>
<proteinExistence type="predicted"/>
<comment type="caution">
    <text evidence="2">The sequence shown here is derived from an EMBL/GenBank/DDBJ whole genome shotgun (WGS) entry which is preliminary data.</text>
</comment>
<name>A0A9K3PIC0_9STRA</name>
<dbReference type="EMBL" id="JAGRRH010000020">
    <property type="protein sequence ID" value="KAG7347861.1"/>
    <property type="molecule type" value="Genomic_DNA"/>
</dbReference>
<sequence>MSIAFNCRFATETSADPMSKRDLESLQELESIHTPKRGHFLGDNTEAPSSPHLSHKCRLPGDPKPSRCLRSRVSQSLVLSLDIGKRTTPFRLRQRFVTARATSEPPLFLPMKKIPMTMLPIPFEQKLRNDSSTAKILPFYKRKRPCKSLLLGSPLSPRSLQRLCKRQSGNVSFSSVDDRIAIPVKLIHDGVFTLKKRPSHDSEGRVGTTTFFKGFCKYTF</sequence>
<feature type="region of interest" description="Disordered" evidence="1">
    <location>
        <begin position="34"/>
        <end position="65"/>
    </location>
</feature>
<evidence type="ECO:0000313" key="2">
    <source>
        <dbReference type="EMBL" id="KAG7347861.1"/>
    </source>
</evidence>
<organism evidence="2 3">
    <name type="scientific">Nitzschia inconspicua</name>
    <dbReference type="NCBI Taxonomy" id="303405"/>
    <lineage>
        <taxon>Eukaryota</taxon>
        <taxon>Sar</taxon>
        <taxon>Stramenopiles</taxon>
        <taxon>Ochrophyta</taxon>
        <taxon>Bacillariophyta</taxon>
        <taxon>Bacillariophyceae</taxon>
        <taxon>Bacillariophycidae</taxon>
        <taxon>Bacillariales</taxon>
        <taxon>Bacillariaceae</taxon>
        <taxon>Nitzschia</taxon>
    </lineage>
</organism>
<keyword evidence="3" id="KW-1185">Reference proteome</keyword>
<reference evidence="2" key="1">
    <citation type="journal article" date="2021" name="Sci. Rep.">
        <title>Diploid genomic architecture of Nitzschia inconspicua, an elite biomass production diatom.</title>
        <authorList>
            <person name="Oliver A."/>
            <person name="Podell S."/>
            <person name="Pinowska A."/>
            <person name="Traller J.C."/>
            <person name="Smith S.R."/>
            <person name="McClure R."/>
            <person name="Beliaev A."/>
            <person name="Bohutskyi P."/>
            <person name="Hill E.A."/>
            <person name="Rabines A."/>
            <person name="Zheng H."/>
            <person name="Allen L.Z."/>
            <person name="Kuo A."/>
            <person name="Grigoriev I.V."/>
            <person name="Allen A.E."/>
            <person name="Hazlebeck D."/>
            <person name="Allen E.E."/>
        </authorList>
    </citation>
    <scope>NUCLEOTIDE SEQUENCE</scope>
    <source>
        <strain evidence="2">Hildebrandi</strain>
    </source>
</reference>